<sequence>MTPTRHSALPRNNTDPTTNTSKDAHEAVIKVSESVIYSTILPHTAEAGDPYYIGDAYSEYPLDISREWEINSTNAPYLAHVKSLSSAWPSLRYLADFMEVSTTPVRWKFLRENEAERQDRCNRTNITILDFDLSGNSTCKRFTDIDELEAELRCKENGNPDKGSLRLFVVEDLSRGVIETLGSKFDIDPTFFRSHIDDYSWYNIRDRWMDPPTLKARSKHQNWTQIRFVRPRYFKTRESFQKGRDESNRFNVFRRPDDDQNQWPYMDGDAVVGITRTKISMWISKYDSLDSGVTGMVLVDPTVKQGFPLWHGYQNWAPIPGMHETASPPSGAPRISLFEDVIYWILKYPWSPSLSETTYLQNLPIIMQPILYLTCAEWLIICQYIKSRLGQIEWELSNPSEFYKDTYIIDKSLERLHTWRRHIPFYREILTETLRSAGPTPMDSRHPSTAASIGFCHVHSKSTGDSSHQELAQMIFPEDITPDIEEVIRQMSELQERTDRLTAMVVAAISIADSHRSLEESRNVARLTWLATIFIPLSFITGFFSMQEDITKLRVTFGWYFACAIPVTVLTLSIVVIARYQVGRKAEGIKKTSA</sequence>
<evidence type="ECO:0000256" key="6">
    <source>
        <dbReference type="SAM" id="Phobius"/>
    </source>
</evidence>
<organism evidence="7 8">
    <name type="scientific">Fusarium proliferatum (strain ET1)</name>
    <name type="common">Orchid endophyte fungus</name>
    <dbReference type="NCBI Taxonomy" id="1227346"/>
    <lineage>
        <taxon>Eukaryota</taxon>
        <taxon>Fungi</taxon>
        <taxon>Dikarya</taxon>
        <taxon>Ascomycota</taxon>
        <taxon>Pezizomycotina</taxon>
        <taxon>Sordariomycetes</taxon>
        <taxon>Hypocreomycetidae</taxon>
        <taxon>Hypocreales</taxon>
        <taxon>Nectriaceae</taxon>
        <taxon>Fusarium</taxon>
        <taxon>Fusarium fujikuroi species complex</taxon>
    </lineage>
</organism>
<keyword evidence="4 6" id="KW-0472">Membrane</keyword>
<dbReference type="GO" id="GO:0050897">
    <property type="term" value="F:cobalt ion binding"/>
    <property type="evidence" value="ECO:0007669"/>
    <property type="project" value="TreeGrafter"/>
</dbReference>
<dbReference type="RefSeq" id="XP_031079726.1">
    <property type="nucleotide sequence ID" value="XM_031229496.1"/>
</dbReference>
<feature type="region of interest" description="Disordered" evidence="5">
    <location>
        <begin position="1"/>
        <end position="23"/>
    </location>
</feature>
<dbReference type="VEuPathDB" id="FungiDB:FPRO_05675"/>
<feature type="compositionally biased region" description="Polar residues" evidence="5">
    <location>
        <begin position="1"/>
        <end position="21"/>
    </location>
</feature>
<dbReference type="GeneID" id="42050555"/>
<dbReference type="AlphaFoldDB" id="A0A1L7VEN0"/>
<dbReference type="Proteomes" id="UP000183971">
    <property type="component" value="Unassembled WGS sequence"/>
</dbReference>
<proteinExistence type="predicted"/>
<dbReference type="EMBL" id="FJOF01000003">
    <property type="protein sequence ID" value="CZR39133.1"/>
    <property type="molecule type" value="Genomic_DNA"/>
</dbReference>
<reference evidence="8" key="1">
    <citation type="journal article" date="2016" name="Genome Biol. Evol.">
        <title>Comparative 'omics' of the Fusarium fujikuroi species complex highlights differences in genetic potential and metabolite synthesis.</title>
        <authorList>
            <person name="Niehaus E.-M."/>
            <person name="Muensterkoetter M."/>
            <person name="Proctor R.H."/>
            <person name="Brown D.W."/>
            <person name="Sharon A."/>
            <person name="Idan Y."/>
            <person name="Oren-Young L."/>
            <person name="Sieber C.M."/>
            <person name="Novak O."/>
            <person name="Pencik A."/>
            <person name="Tarkowska D."/>
            <person name="Hromadova K."/>
            <person name="Freeman S."/>
            <person name="Maymon M."/>
            <person name="Elazar M."/>
            <person name="Youssef S.A."/>
            <person name="El-Shabrawy E.S.M."/>
            <person name="Shalaby A.B.A."/>
            <person name="Houterman P."/>
            <person name="Brock N.L."/>
            <person name="Burkhardt I."/>
            <person name="Tsavkelova E.A."/>
            <person name="Dickschat J.S."/>
            <person name="Galuszka P."/>
            <person name="Gueldener U."/>
            <person name="Tudzynski B."/>
        </authorList>
    </citation>
    <scope>NUCLEOTIDE SEQUENCE [LARGE SCALE GENOMIC DNA]</scope>
    <source>
        <strain evidence="8">ET1</strain>
    </source>
</reference>
<evidence type="ECO:0000256" key="4">
    <source>
        <dbReference type="ARBA" id="ARBA00023136"/>
    </source>
</evidence>
<evidence type="ECO:0000313" key="8">
    <source>
        <dbReference type="Proteomes" id="UP000183971"/>
    </source>
</evidence>
<comment type="caution">
    <text evidence="7">The sequence shown here is derived from an EMBL/GenBank/DDBJ whole genome shotgun (WGS) entry which is preliminary data.</text>
</comment>
<dbReference type="InterPro" id="IPR002523">
    <property type="entry name" value="MgTranspt_CorA/ZnTranspt_ZntB"/>
</dbReference>
<feature type="transmembrane region" description="Helical" evidence="6">
    <location>
        <begin position="524"/>
        <end position="545"/>
    </location>
</feature>
<dbReference type="SUPFAM" id="SSF144083">
    <property type="entry name" value="Magnesium transport protein CorA, transmembrane region"/>
    <property type="match status" value="1"/>
</dbReference>
<evidence type="ECO:0000256" key="1">
    <source>
        <dbReference type="ARBA" id="ARBA00004651"/>
    </source>
</evidence>
<dbReference type="GO" id="GO:0005886">
    <property type="term" value="C:plasma membrane"/>
    <property type="evidence" value="ECO:0007669"/>
    <property type="project" value="UniProtKB-SubCell"/>
</dbReference>
<dbReference type="GO" id="GO:0000287">
    <property type="term" value="F:magnesium ion binding"/>
    <property type="evidence" value="ECO:0007669"/>
    <property type="project" value="TreeGrafter"/>
</dbReference>
<dbReference type="GO" id="GO:0015087">
    <property type="term" value="F:cobalt ion transmembrane transporter activity"/>
    <property type="evidence" value="ECO:0007669"/>
    <property type="project" value="TreeGrafter"/>
</dbReference>
<dbReference type="InterPro" id="IPR045863">
    <property type="entry name" value="CorA_TM1_TM2"/>
</dbReference>
<dbReference type="PANTHER" id="PTHR46494">
    <property type="entry name" value="CORA FAMILY METAL ION TRANSPORTER (EUROFUNG)"/>
    <property type="match status" value="1"/>
</dbReference>
<dbReference type="Gene3D" id="1.20.58.340">
    <property type="entry name" value="Magnesium transport protein CorA, transmembrane region"/>
    <property type="match status" value="1"/>
</dbReference>
<gene>
    <name evidence="7" type="ORF">FPRO_05675</name>
</gene>
<keyword evidence="3 6" id="KW-1133">Transmembrane helix</keyword>
<keyword evidence="2 6" id="KW-0812">Transmembrane</keyword>
<evidence type="ECO:0000256" key="2">
    <source>
        <dbReference type="ARBA" id="ARBA00022692"/>
    </source>
</evidence>
<evidence type="ECO:0000313" key="7">
    <source>
        <dbReference type="EMBL" id="CZR39133.1"/>
    </source>
</evidence>
<dbReference type="GO" id="GO:0015095">
    <property type="term" value="F:magnesium ion transmembrane transporter activity"/>
    <property type="evidence" value="ECO:0007669"/>
    <property type="project" value="TreeGrafter"/>
</dbReference>
<feature type="transmembrane region" description="Helical" evidence="6">
    <location>
        <begin position="557"/>
        <end position="580"/>
    </location>
</feature>
<protein>
    <submittedName>
        <fullName evidence="7">Uncharacterized protein</fullName>
    </submittedName>
</protein>
<evidence type="ECO:0000256" key="3">
    <source>
        <dbReference type="ARBA" id="ARBA00022989"/>
    </source>
</evidence>
<evidence type="ECO:0000256" key="5">
    <source>
        <dbReference type="SAM" id="MobiDB-lite"/>
    </source>
</evidence>
<dbReference type="Pfam" id="PF01544">
    <property type="entry name" value="CorA"/>
    <property type="match status" value="1"/>
</dbReference>
<name>A0A1L7VEN0_FUSPR</name>
<comment type="subcellular location">
    <subcellularLocation>
        <location evidence="1">Cell membrane</location>
        <topology evidence="1">Multi-pass membrane protein</topology>
    </subcellularLocation>
</comment>
<keyword evidence="8" id="KW-1185">Reference proteome</keyword>
<accession>A0A1L7VEN0</accession>
<dbReference type="PANTHER" id="PTHR46494:SF1">
    <property type="entry name" value="CORA FAMILY METAL ION TRANSPORTER (EUROFUNG)"/>
    <property type="match status" value="1"/>
</dbReference>